<dbReference type="OrthoDB" id="5382468at2759"/>
<keyword evidence="6" id="KW-1185">Reference proteome</keyword>
<dbReference type="OMA" id="RNDYPRD"/>
<dbReference type="GO" id="GO:0003729">
    <property type="term" value="F:mRNA binding"/>
    <property type="evidence" value="ECO:0007669"/>
    <property type="project" value="TreeGrafter"/>
</dbReference>
<feature type="compositionally biased region" description="Basic and acidic residues" evidence="3">
    <location>
        <begin position="279"/>
        <end position="290"/>
    </location>
</feature>
<reference evidence="6" key="1">
    <citation type="journal article" date="2013" name="Genome Announc.">
        <title>Draft genome sequence of the grapevine dieback fungus Eutypa lata UCR-EL1.</title>
        <authorList>
            <person name="Blanco-Ulate B."/>
            <person name="Rolshausen P.E."/>
            <person name="Cantu D."/>
        </authorList>
    </citation>
    <scope>NUCLEOTIDE SEQUENCE [LARGE SCALE GENOMIC DNA]</scope>
    <source>
        <strain evidence="6">UCR-EL1</strain>
    </source>
</reference>
<protein>
    <submittedName>
        <fullName evidence="5">Putative rna binding protein</fullName>
    </submittedName>
</protein>
<evidence type="ECO:0000256" key="2">
    <source>
        <dbReference type="PROSITE-ProRule" id="PRU00176"/>
    </source>
</evidence>
<dbReference type="EMBL" id="KB705585">
    <property type="protein sequence ID" value="EMR71770.1"/>
    <property type="molecule type" value="Genomic_DNA"/>
</dbReference>
<dbReference type="GO" id="GO:0005634">
    <property type="term" value="C:nucleus"/>
    <property type="evidence" value="ECO:0007669"/>
    <property type="project" value="TreeGrafter"/>
</dbReference>
<dbReference type="STRING" id="1287681.M7TYK8"/>
<proteinExistence type="predicted"/>
<dbReference type="KEGG" id="ela:UCREL1_1180"/>
<dbReference type="PANTHER" id="PTHR19965">
    <property type="entry name" value="RNA AND EXPORT FACTOR BINDING PROTEIN"/>
    <property type="match status" value="1"/>
</dbReference>
<dbReference type="SMART" id="SM00360">
    <property type="entry name" value="RRM"/>
    <property type="match status" value="1"/>
</dbReference>
<evidence type="ECO:0000256" key="3">
    <source>
        <dbReference type="SAM" id="MobiDB-lite"/>
    </source>
</evidence>
<evidence type="ECO:0000313" key="5">
    <source>
        <dbReference type="EMBL" id="EMR71770.1"/>
    </source>
</evidence>
<dbReference type="AlphaFoldDB" id="M7TYK8"/>
<feature type="compositionally biased region" description="Basic and acidic residues" evidence="3">
    <location>
        <begin position="216"/>
        <end position="225"/>
    </location>
</feature>
<dbReference type="InterPro" id="IPR051229">
    <property type="entry name" value="ALYREF_mRNA_export"/>
</dbReference>
<feature type="compositionally biased region" description="Low complexity" evidence="3">
    <location>
        <begin position="311"/>
        <end position="327"/>
    </location>
</feature>
<dbReference type="SUPFAM" id="SSF54928">
    <property type="entry name" value="RNA-binding domain, RBD"/>
    <property type="match status" value="1"/>
</dbReference>
<accession>M7TYK8</accession>
<evidence type="ECO:0000259" key="4">
    <source>
        <dbReference type="PROSITE" id="PS50102"/>
    </source>
</evidence>
<dbReference type="SMART" id="SM01218">
    <property type="entry name" value="FoP_duplication"/>
    <property type="match status" value="1"/>
</dbReference>
<evidence type="ECO:0000256" key="1">
    <source>
        <dbReference type="ARBA" id="ARBA00022884"/>
    </source>
</evidence>
<feature type="domain" description="RRM" evidence="4">
    <location>
        <begin position="103"/>
        <end position="180"/>
    </location>
</feature>
<dbReference type="InterPro" id="IPR025715">
    <property type="entry name" value="FoP_C"/>
</dbReference>
<feature type="region of interest" description="Disordered" evidence="3">
    <location>
        <begin position="1"/>
        <end position="104"/>
    </location>
</feature>
<organism evidence="5 6">
    <name type="scientific">Eutypa lata (strain UCR-EL1)</name>
    <name type="common">Grapevine dieback disease fungus</name>
    <name type="synonym">Eutypa armeniacae</name>
    <dbReference type="NCBI Taxonomy" id="1287681"/>
    <lineage>
        <taxon>Eukaryota</taxon>
        <taxon>Fungi</taxon>
        <taxon>Dikarya</taxon>
        <taxon>Ascomycota</taxon>
        <taxon>Pezizomycotina</taxon>
        <taxon>Sordariomycetes</taxon>
        <taxon>Xylariomycetidae</taxon>
        <taxon>Xylariales</taxon>
        <taxon>Diatrypaceae</taxon>
        <taxon>Eutypa</taxon>
    </lineage>
</organism>
<evidence type="ECO:0000313" key="6">
    <source>
        <dbReference type="Proteomes" id="UP000012174"/>
    </source>
</evidence>
<dbReference type="CDD" id="cd12418">
    <property type="entry name" value="RRM_Aly_REF_like"/>
    <property type="match status" value="1"/>
</dbReference>
<feature type="compositionally biased region" description="Gly residues" evidence="3">
    <location>
        <begin position="240"/>
        <end position="252"/>
    </location>
</feature>
<keyword evidence="1 2" id="KW-0694">RNA-binding</keyword>
<name>M7TYK8_EUTLA</name>
<dbReference type="InterPro" id="IPR012677">
    <property type="entry name" value="Nucleotide-bd_a/b_plait_sf"/>
</dbReference>
<dbReference type="Pfam" id="PF00076">
    <property type="entry name" value="RRM_1"/>
    <property type="match status" value="1"/>
</dbReference>
<feature type="compositionally biased region" description="Basic and acidic residues" evidence="3">
    <location>
        <begin position="43"/>
        <end position="79"/>
    </location>
</feature>
<dbReference type="InterPro" id="IPR000504">
    <property type="entry name" value="RRM_dom"/>
</dbReference>
<dbReference type="Gene3D" id="3.30.70.330">
    <property type="match status" value="1"/>
</dbReference>
<sequence length="340" mass="36794">MDRSLDEIVAESQQGKRNSRPRGRRAGGGGAGGGGGRQQQQPPRERDSYPRDGVRKSTRDDSRNMDTAWVHDRFEDSHAYNRPRNSRRRESPPPDRHEDNRGTKVKVENLHYDLSKTDLQGLFEKIGPVLKIDLVYDRAGRSEGTAFVFYDRREDALEAIREFNGANAKGQPIRLALAAAAPPKRNPFDTAHMPGRSLADRITRPRSLSPPPLRYTDNDRVDRYVPGRGSRSPLPRRRGGGGGGGGGGGSDRGGGRRPGARREATRQQGQETAAGGQSRGRDGRPRKTAEELDAEMADYFQPNTGGGGGTAALVAETTEASSTTAAGGQVGGGDDVDMIE</sequence>
<feature type="region of interest" description="Disordered" evidence="3">
    <location>
        <begin position="184"/>
        <end position="340"/>
    </location>
</feature>
<gene>
    <name evidence="5" type="ORF">UCREL1_1180</name>
</gene>
<dbReference type="PANTHER" id="PTHR19965:SF82">
    <property type="entry name" value="THO COMPLEX SUBUNIT 4"/>
    <property type="match status" value="1"/>
</dbReference>
<dbReference type="HOGENOM" id="CLU_052367_4_0_1"/>
<dbReference type="Proteomes" id="UP000012174">
    <property type="component" value="Unassembled WGS sequence"/>
</dbReference>
<dbReference type="PROSITE" id="PS50102">
    <property type="entry name" value="RRM"/>
    <property type="match status" value="1"/>
</dbReference>
<feature type="compositionally biased region" description="Basic and acidic residues" evidence="3">
    <location>
        <begin position="88"/>
        <end position="104"/>
    </location>
</feature>
<dbReference type="InterPro" id="IPR035979">
    <property type="entry name" value="RBD_domain_sf"/>
</dbReference>
<feature type="compositionally biased region" description="Gly residues" evidence="3">
    <location>
        <begin position="26"/>
        <end position="37"/>
    </location>
</feature>
<dbReference type="eggNOG" id="KOG0533">
    <property type="taxonomic scope" value="Eukaryota"/>
</dbReference>